<dbReference type="HOGENOM" id="CLU_1547628_0_0_1"/>
<feature type="signal peptide" evidence="1">
    <location>
        <begin position="1"/>
        <end position="21"/>
    </location>
</feature>
<dbReference type="AlphaFoldDB" id="W9L613"/>
<keyword evidence="1" id="KW-0732">Signal</keyword>
<feature type="chain" id="PRO_5004924163" description="Secreted protein" evidence="1">
    <location>
        <begin position="22"/>
        <end position="173"/>
    </location>
</feature>
<evidence type="ECO:0000313" key="2">
    <source>
        <dbReference type="EMBL" id="EWZ48683.1"/>
    </source>
</evidence>
<dbReference type="Proteomes" id="UP000030766">
    <property type="component" value="Unassembled WGS sequence"/>
</dbReference>
<dbReference type="EMBL" id="JH717897">
    <property type="protein sequence ID" value="EWZ48683.1"/>
    <property type="molecule type" value="Genomic_DNA"/>
</dbReference>
<sequence length="173" mass="20506">MRLTLSCIIHLTLLGWRHVCRHRMRIRIITWRHRVLVHHRDVRRRIHIWIGRRSVRDLSIRWVCHNWGRRRERNRLVGLRVALKHRWNGICSISCRIRRLPLDTSNLRVTHVSSSGILTASASGQASTAVATSSVVHRCCFCCCCFCNRRAEMLTTMKLTEKKKKRGRRERRG</sequence>
<proteinExistence type="predicted"/>
<dbReference type="VEuPathDB" id="FungiDB:FOZG_04173"/>
<protein>
    <recommendedName>
        <fullName evidence="3">Secreted protein</fullName>
    </recommendedName>
</protein>
<organism evidence="2">
    <name type="scientific">Fusarium oxysporum Fo47</name>
    <dbReference type="NCBI Taxonomy" id="660027"/>
    <lineage>
        <taxon>Eukaryota</taxon>
        <taxon>Fungi</taxon>
        <taxon>Dikarya</taxon>
        <taxon>Ascomycota</taxon>
        <taxon>Pezizomycotina</taxon>
        <taxon>Sordariomycetes</taxon>
        <taxon>Hypocreomycetidae</taxon>
        <taxon>Hypocreales</taxon>
        <taxon>Nectriaceae</taxon>
        <taxon>Fusarium</taxon>
        <taxon>Fusarium oxysporum species complex</taxon>
    </lineage>
</organism>
<name>W9L613_FUSOX</name>
<accession>W9L613</accession>
<reference evidence="2" key="1">
    <citation type="submission" date="2011-06" db="EMBL/GenBank/DDBJ databases">
        <title>The Genome Sequence of Fusarium oxysporum Fo47.</title>
        <authorList>
            <consortium name="The Broad Institute Genome Sequencing Platform"/>
            <person name="Ma L.-J."/>
            <person name="Gale L.R."/>
            <person name="Schwartz D.C."/>
            <person name="Zhou S."/>
            <person name="Corby-Kistler H."/>
            <person name="Young S.K."/>
            <person name="Zeng Q."/>
            <person name="Gargeya S."/>
            <person name="Fitzgerald M."/>
            <person name="Haas B."/>
            <person name="Abouelleil A."/>
            <person name="Alvarado L."/>
            <person name="Arachchi H.M."/>
            <person name="Berlin A."/>
            <person name="Brown A."/>
            <person name="Chapman S.B."/>
            <person name="Chen Z."/>
            <person name="Dunbar C."/>
            <person name="Freedman E."/>
            <person name="Gearin G."/>
            <person name="Gellesch M."/>
            <person name="Goldberg J."/>
            <person name="Griggs A."/>
            <person name="Gujja S."/>
            <person name="Heiman D."/>
            <person name="Howarth C."/>
            <person name="Larson L."/>
            <person name="Lui A."/>
            <person name="MacDonald P.J.P."/>
            <person name="Mehta T."/>
            <person name="Montmayeur A."/>
            <person name="Murphy C."/>
            <person name="Neiman D."/>
            <person name="Pearson M."/>
            <person name="Priest M."/>
            <person name="Roberts A."/>
            <person name="Saif S."/>
            <person name="Shea T."/>
            <person name="Shenoy N."/>
            <person name="Sisk P."/>
            <person name="Stolte C."/>
            <person name="Sykes S."/>
            <person name="Wortman J."/>
            <person name="Nusbaum C."/>
            <person name="Birren B."/>
        </authorList>
    </citation>
    <scope>NUCLEOTIDE SEQUENCE [LARGE SCALE GENOMIC DNA]</scope>
    <source>
        <strain evidence="2">Fo47</strain>
    </source>
</reference>
<evidence type="ECO:0000256" key="1">
    <source>
        <dbReference type="SAM" id="SignalP"/>
    </source>
</evidence>
<gene>
    <name evidence="2" type="ORF">FOZG_04173</name>
</gene>
<evidence type="ECO:0008006" key="3">
    <source>
        <dbReference type="Google" id="ProtNLM"/>
    </source>
</evidence>
<reference evidence="2" key="2">
    <citation type="submission" date="2012-06" db="EMBL/GenBank/DDBJ databases">
        <title>Annotation of the Genome Sequence of Fusarium oxysporum Fo47.</title>
        <authorList>
            <consortium name="The Broad Institute Genomics Platform"/>
            <person name="Ma L.-J."/>
            <person name="Corby-Kistler H."/>
            <person name="Broz K."/>
            <person name="Gale L.R."/>
            <person name="Jonkers W."/>
            <person name="O'Donnell K."/>
            <person name="Ploetz R."/>
            <person name="Steinberg C."/>
            <person name="Schwartz D.C."/>
            <person name="VanEtten H."/>
            <person name="Zhou S."/>
            <person name="Young S.K."/>
            <person name="Zeng Q."/>
            <person name="Gargeya S."/>
            <person name="Fitzgerald M."/>
            <person name="Abouelleil A."/>
            <person name="Alvarado L."/>
            <person name="Chapman S.B."/>
            <person name="Gainer-Dewar J."/>
            <person name="Goldberg J."/>
            <person name="Griggs A."/>
            <person name="Gujja S."/>
            <person name="Hansen M."/>
            <person name="Howarth C."/>
            <person name="Imamovic A."/>
            <person name="Ireland A."/>
            <person name="Larimer J."/>
            <person name="McCowan C."/>
            <person name="Murphy C."/>
            <person name="Pearson M."/>
            <person name="Poon T.W."/>
            <person name="Priest M."/>
            <person name="Roberts A."/>
            <person name="Saif S."/>
            <person name="Shea T."/>
            <person name="Sykes S."/>
            <person name="Wortman J."/>
            <person name="Nusbaum C."/>
            <person name="Birren B."/>
        </authorList>
    </citation>
    <scope>NUCLEOTIDE SEQUENCE</scope>
    <source>
        <strain evidence="2">Fo47</strain>
    </source>
</reference>